<organism evidence="3 4">
    <name type="scientific">Natrinema salaciae</name>
    <dbReference type="NCBI Taxonomy" id="1186196"/>
    <lineage>
        <taxon>Archaea</taxon>
        <taxon>Methanobacteriati</taxon>
        <taxon>Methanobacteriota</taxon>
        <taxon>Stenosarchaea group</taxon>
        <taxon>Halobacteria</taxon>
        <taxon>Halobacteriales</taxon>
        <taxon>Natrialbaceae</taxon>
        <taxon>Natrinema</taxon>
    </lineage>
</organism>
<sequence length="342" mass="37602">MRLHRPVDRNFYPGRETPERMVPNDDRRTYDLLRLIGDNEPIGSIRLVEQMQRRGYSIKGRTIRLVLSDLDEAGLTEKVAGKGRRLTDRGRDELERGDVGGRLESVRERIATLTSRVTYDPTDDVGELVAGTAVVPEAELEPAFDALERLHDSSLGPLLVSVTDDGTRDGIELAFPSSISVDGVLLSHGIDSRLITAGLVEYDGEVRRYIDAISGENATMDVTSLLVEAGRTDVERYLEGGTGVFIVDNREFPVTRFEEGRDLATATCDAIGGAVDLRRPRESGPFPAGNPSWDFASLTYLGASETAISLLYERGLATDWESLGGIRPRSAFEPAPTARRRP</sequence>
<reference evidence="4" key="1">
    <citation type="submission" date="2016-10" db="EMBL/GenBank/DDBJ databases">
        <authorList>
            <person name="Varghese N."/>
            <person name="Submissions S."/>
        </authorList>
    </citation>
    <scope>NUCLEOTIDE SEQUENCE [LARGE SCALE GENOMIC DNA]</scope>
    <source>
        <strain evidence="4">DSM 25055</strain>
    </source>
</reference>
<dbReference type="Pfam" id="PF01995">
    <property type="entry name" value="NRD1_2"/>
    <property type="match status" value="1"/>
</dbReference>
<dbReference type="STRING" id="1186196.SAMN04489841_4418"/>
<keyword evidence="4" id="KW-1185">Reference proteome</keyword>
<dbReference type="AlphaFoldDB" id="A0A1H9RJ54"/>
<feature type="domain" description="NrpR regulatory" evidence="1">
    <location>
        <begin position="105"/>
        <end position="281"/>
    </location>
</feature>
<accession>A0A1H9RJ54</accession>
<dbReference type="InterPro" id="IPR013668">
    <property type="entry name" value="RNase_R_HTH_12"/>
</dbReference>
<evidence type="ECO:0000259" key="2">
    <source>
        <dbReference type="Pfam" id="PF08461"/>
    </source>
</evidence>
<name>A0A1H9RJ54_9EURY</name>
<dbReference type="InterPro" id="IPR038982">
    <property type="entry name" value="NrpR"/>
</dbReference>
<feature type="domain" description="Ribonuclease R winged-helix" evidence="2">
    <location>
        <begin position="38"/>
        <end position="94"/>
    </location>
</feature>
<proteinExistence type="predicted"/>
<dbReference type="InterPro" id="IPR036984">
    <property type="entry name" value="NrpR_dom_sf"/>
</dbReference>
<gene>
    <name evidence="3" type="ORF">SAMN04489841_4418</name>
</gene>
<dbReference type="PANTHER" id="PTHR41964">
    <property type="entry name" value="GLOBAL NITROGEN REGULATOR NRPR"/>
    <property type="match status" value="1"/>
</dbReference>
<dbReference type="InterPro" id="IPR002846">
    <property type="entry name" value="NRD"/>
</dbReference>
<evidence type="ECO:0000313" key="3">
    <source>
        <dbReference type="EMBL" id="SER72575.1"/>
    </source>
</evidence>
<dbReference type="EMBL" id="FOFD01000007">
    <property type="protein sequence ID" value="SER72575.1"/>
    <property type="molecule type" value="Genomic_DNA"/>
</dbReference>
<dbReference type="Proteomes" id="UP000199114">
    <property type="component" value="Unassembled WGS sequence"/>
</dbReference>
<dbReference type="PANTHER" id="PTHR41964:SF1">
    <property type="entry name" value="GLOBAL NITROGEN REGULATOR NRPR"/>
    <property type="match status" value="1"/>
</dbReference>
<protein>
    <submittedName>
        <fullName evidence="3">Uncharacterized protein</fullName>
    </submittedName>
</protein>
<evidence type="ECO:0000259" key="1">
    <source>
        <dbReference type="Pfam" id="PF01995"/>
    </source>
</evidence>
<evidence type="ECO:0000313" key="4">
    <source>
        <dbReference type="Proteomes" id="UP000199114"/>
    </source>
</evidence>
<dbReference type="Gene3D" id="3.30.70.1360">
    <property type="entry name" value="mj0159-like"/>
    <property type="match status" value="1"/>
</dbReference>
<dbReference type="Pfam" id="PF08461">
    <property type="entry name" value="WHD_RNase_R"/>
    <property type="match status" value="1"/>
</dbReference>